<gene>
    <name evidence="2" type="ORF">GYMLUDRAFT_252512</name>
</gene>
<dbReference type="OrthoDB" id="3032433at2759"/>
<feature type="region of interest" description="Disordered" evidence="1">
    <location>
        <begin position="208"/>
        <end position="243"/>
    </location>
</feature>
<feature type="compositionally biased region" description="Basic residues" evidence="1">
    <location>
        <begin position="304"/>
        <end position="316"/>
    </location>
</feature>
<feature type="region of interest" description="Disordered" evidence="1">
    <location>
        <begin position="268"/>
        <end position="323"/>
    </location>
</feature>
<sequence length="434" mass="47731">MLDDVLEYPQVLQNRDSLHRFLRSTYLYSSLSHVDRHQTATYFEPATTALFSSLNSKPIITITINYVQNDSDGGAPHASSRSTSPDAPLYSEVVGGGPVSPRNGTDKSPEPNGDGSSSSIPEHAEHDNEEGSDGDNPEPWITIGSRRRARSLDSDRNIYRLTKVTFEHKKQAKKPVPLTLAQGAAVHAAEKSLLQKQRDLIQKRMNKIQVTPDAQSSSDESDSSRGKSPSAGKKGKITDPRNWGAVNFDANELNIDAQHQTLKNFKAVRDGQKGLDKSKKAQNPINGFEPETDVSRPQKDSKTKKSNKRVKNSKHRAGSEALTDLVENHIRDIVEQWQRKPKKAANCPVPNLAHITRPKKSSKASEQKKRPSSNSSDPSSSSSSSDSSPVSSDIDSEKSDSSSSESESSTNSSSSESSSDSSYHNWRRRHKHSH</sequence>
<dbReference type="Proteomes" id="UP000053593">
    <property type="component" value="Unassembled WGS sequence"/>
</dbReference>
<name>A0A0D0B9P7_9AGAR</name>
<feature type="compositionally biased region" description="Low complexity" evidence="1">
    <location>
        <begin position="401"/>
        <end position="422"/>
    </location>
</feature>
<evidence type="ECO:0000256" key="1">
    <source>
        <dbReference type="SAM" id="MobiDB-lite"/>
    </source>
</evidence>
<dbReference type="AlphaFoldDB" id="A0A0D0B9P7"/>
<feature type="region of interest" description="Disordered" evidence="1">
    <location>
        <begin position="337"/>
        <end position="434"/>
    </location>
</feature>
<reference evidence="2 3" key="1">
    <citation type="submission" date="2014-04" db="EMBL/GenBank/DDBJ databases">
        <title>Evolutionary Origins and Diversification of the Mycorrhizal Mutualists.</title>
        <authorList>
            <consortium name="DOE Joint Genome Institute"/>
            <consortium name="Mycorrhizal Genomics Consortium"/>
            <person name="Kohler A."/>
            <person name="Kuo A."/>
            <person name="Nagy L.G."/>
            <person name="Floudas D."/>
            <person name="Copeland A."/>
            <person name="Barry K.W."/>
            <person name="Cichocki N."/>
            <person name="Veneault-Fourrey C."/>
            <person name="LaButti K."/>
            <person name="Lindquist E.A."/>
            <person name="Lipzen A."/>
            <person name="Lundell T."/>
            <person name="Morin E."/>
            <person name="Murat C."/>
            <person name="Riley R."/>
            <person name="Ohm R."/>
            <person name="Sun H."/>
            <person name="Tunlid A."/>
            <person name="Henrissat B."/>
            <person name="Grigoriev I.V."/>
            <person name="Hibbett D.S."/>
            <person name="Martin F."/>
        </authorList>
    </citation>
    <scope>NUCLEOTIDE SEQUENCE [LARGE SCALE GENOMIC DNA]</scope>
    <source>
        <strain evidence="2 3">FD-317 M1</strain>
    </source>
</reference>
<dbReference type="HOGENOM" id="CLU_631695_0_0_1"/>
<evidence type="ECO:0000313" key="2">
    <source>
        <dbReference type="EMBL" id="KIK50946.1"/>
    </source>
</evidence>
<feature type="compositionally biased region" description="Low complexity" evidence="1">
    <location>
        <begin position="372"/>
        <end position="393"/>
    </location>
</feature>
<feature type="region of interest" description="Disordered" evidence="1">
    <location>
        <begin position="72"/>
        <end position="149"/>
    </location>
</feature>
<feature type="compositionally biased region" description="Basic and acidic residues" evidence="1">
    <location>
        <begin position="293"/>
        <end position="303"/>
    </location>
</feature>
<feature type="compositionally biased region" description="Basic residues" evidence="1">
    <location>
        <begin position="425"/>
        <end position="434"/>
    </location>
</feature>
<dbReference type="EMBL" id="KN834878">
    <property type="protein sequence ID" value="KIK50946.1"/>
    <property type="molecule type" value="Genomic_DNA"/>
</dbReference>
<evidence type="ECO:0000313" key="3">
    <source>
        <dbReference type="Proteomes" id="UP000053593"/>
    </source>
</evidence>
<proteinExistence type="predicted"/>
<keyword evidence="3" id="KW-1185">Reference proteome</keyword>
<accession>A0A0D0B9P7</accession>
<organism evidence="2 3">
    <name type="scientific">Collybiopsis luxurians FD-317 M1</name>
    <dbReference type="NCBI Taxonomy" id="944289"/>
    <lineage>
        <taxon>Eukaryota</taxon>
        <taxon>Fungi</taxon>
        <taxon>Dikarya</taxon>
        <taxon>Basidiomycota</taxon>
        <taxon>Agaricomycotina</taxon>
        <taxon>Agaricomycetes</taxon>
        <taxon>Agaricomycetidae</taxon>
        <taxon>Agaricales</taxon>
        <taxon>Marasmiineae</taxon>
        <taxon>Omphalotaceae</taxon>
        <taxon>Collybiopsis</taxon>
        <taxon>Collybiopsis luxurians</taxon>
    </lineage>
</organism>
<feature type="compositionally biased region" description="Acidic residues" evidence="1">
    <location>
        <begin position="127"/>
        <end position="136"/>
    </location>
</feature>
<protein>
    <submittedName>
        <fullName evidence="2">Uncharacterized protein</fullName>
    </submittedName>
</protein>
<feature type="compositionally biased region" description="Basic and acidic residues" evidence="1">
    <location>
        <begin position="268"/>
        <end position="279"/>
    </location>
</feature>